<reference evidence="2" key="1">
    <citation type="submission" date="2021-05" db="EMBL/GenBank/DDBJ databases">
        <title>Complete genome sequence of the cellulolytic planctomycete Telmatocola sphagniphila SP2T and characterization of the first cellulase from planctomycetes.</title>
        <authorList>
            <person name="Rakitin A.L."/>
            <person name="Beletsky A.V."/>
            <person name="Naumoff D.G."/>
            <person name="Kulichevskaya I.S."/>
            <person name="Mardanov A.V."/>
            <person name="Ravin N.V."/>
            <person name="Dedysh S.N."/>
        </authorList>
    </citation>
    <scope>NUCLEOTIDE SEQUENCE</scope>
    <source>
        <strain evidence="2">SP2T</strain>
    </source>
</reference>
<evidence type="ECO:0000313" key="2">
    <source>
        <dbReference type="EMBL" id="QVL34164.1"/>
    </source>
</evidence>
<dbReference type="PANTHER" id="PTHR30093">
    <property type="entry name" value="GENERAL SECRETION PATHWAY PROTEIN G"/>
    <property type="match status" value="1"/>
</dbReference>
<dbReference type="RefSeq" id="WP_213499136.1">
    <property type="nucleotide sequence ID" value="NZ_CP074694.1"/>
</dbReference>
<sequence length="514" mass="57377">MVSRLLIATVWLCIPVLLKAEPPDTFKYVGSDCLGFVHIELQEIIKSKPVQMILKIDGRRGQKLEVYDAQFGLGGSGCLRATGVLQSVEAILANERSAPEFFTVMKAVKPIDKAKAFASVKNRDTEDFFETSFEMNAYFPDQMTLIHGIKTILGPIKTGTYPLQKGKMEPFFEEAAKHHIFAAGDLSKLPEFATKRIPQPLSALTRAKSASIAIDIPGDILLKANIACGDEKDAMALSEIAEALRSELVTFIRAEEEDQLKQTKGLAKPIIEELIAGLKRMKIEVQGKNLRMSTTLKSNFFTEEYAEKVVNFVVESASEIQEQNNLKMISLAMLNYESAYGTYPANGFSSKQKPLLSWRVAILPYVEGGNLYNEFHLDEPWDSEHNKKLIPRMPKIFLLPGQKNEGKTHYRVFQQNGSMFENDKGSTIASITDGTSNTMLVCPIKEAVEWTKPDELIFDPKGEVKKQLYFRDGKINACFADASIRKFSDKIKETTLKALITKNGGEVLPADLDK</sequence>
<dbReference type="EMBL" id="CP074694">
    <property type="protein sequence ID" value="QVL34164.1"/>
    <property type="molecule type" value="Genomic_DNA"/>
</dbReference>
<evidence type="ECO:0000259" key="1">
    <source>
        <dbReference type="Pfam" id="PF07596"/>
    </source>
</evidence>
<proteinExistence type="predicted"/>
<dbReference type="InterPro" id="IPR011453">
    <property type="entry name" value="DUF1559"/>
</dbReference>
<dbReference type="KEGG" id="tsph:KIH39_09715"/>
<protein>
    <submittedName>
        <fullName evidence="2">DUF1559 domain-containing protein</fullName>
    </submittedName>
</protein>
<gene>
    <name evidence="2" type="ORF">KIH39_09715</name>
</gene>
<dbReference type="Pfam" id="PF07596">
    <property type="entry name" value="SBP_bac_10"/>
    <property type="match status" value="1"/>
</dbReference>
<accession>A0A8E6BAA6</accession>
<organism evidence="2 3">
    <name type="scientific">Telmatocola sphagniphila</name>
    <dbReference type="NCBI Taxonomy" id="1123043"/>
    <lineage>
        <taxon>Bacteria</taxon>
        <taxon>Pseudomonadati</taxon>
        <taxon>Planctomycetota</taxon>
        <taxon>Planctomycetia</taxon>
        <taxon>Gemmatales</taxon>
        <taxon>Gemmataceae</taxon>
    </lineage>
</organism>
<dbReference type="AlphaFoldDB" id="A0A8E6BAA6"/>
<dbReference type="Proteomes" id="UP000676194">
    <property type="component" value="Chromosome"/>
</dbReference>
<feature type="domain" description="DUF1559" evidence="1">
    <location>
        <begin position="323"/>
        <end position="390"/>
    </location>
</feature>
<keyword evidence="3" id="KW-1185">Reference proteome</keyword>
<evidence type="ECO:0000313" key="3">
    <source>
        <dbReference type="Proteomes" id="UP000676194"/>
    </source>
</evidence>
<name>A0A8E6BAA6_9BACT</name>